<evidence type="ECO:0000313" key="1">
    <source>
        <dbReference type="EMBL" id="KAF9485736.1"/>
    </source>
</evidence>
<name>A0A9P6CYW9_9AGAR</name>
<reference evidence="1" key="1">
    <citation type="submission" date="2020-11" db="EMBL/GenBank/DDBJ databases">
        <authorList>
            <consortium name="DOE Joint Genome Institute"/>
            <person name="Ahrendt S."/>
            <person name="Riley R."/>
            <person name="Andreopoulos W."/>
            <person name="Labutti K."/>
            <person name="Pangilinan J."/>
            <person name="Ruiz-Duenas F.J."/>
            <person name="Barrasa J.M."/>
            <person name="Sanchez-Garcia M."/>
            <person name="Camarero S."/>
            <person name="Miyauchi S."/>
            <person name="Serrano A."/>
            <person name="Linde D."/>
            <person name="Babiker R."/>
            <person name="Drula E."/>
            <person name="Ayuso-Fernandez I."/>
            <person name="Pacheco R."/>
            <person name="Padilla G."/>
            <person name="Ferreira P."/>
            <person name="Barriuso J."/>
            <person name="Kellner H."/>
            <person name="Castanera R."/>
            <person name="Alfaro M."/>
            <person name="Ramirez L."/>
            <person name="Pisabarro A.G."/>
            <person name="Kuo A."/>
            <person name="Tritt A."/>
            <person name="Lipzen A."/>
            <person name="He G."/>
            <person name="Yan M."/>
            <person name="Ng V."/>
            <person name="Cullen D."/>
            <person name="Martin F."/>
            <person name="Rosso M.-N."/>
            <person name="Henrissat B."/>
            <person name="Hibbett D."/>
            <person name="Martinez A.T."/>
            <person name="Grigoriev I.V."/>
        </authorList>
    </citation>
    <scope>NUCLEOTIDE SEQUENCE</scope>
    <source>
        <strain evidence="1">CIRM-BRFM 674</strain>
    </source>
</reference>
<comment type="caution">
    <text evidence="1">The sequence shown here is derived from an EMBL/GenBank/DDBJ whole genome shotgun (WGS) entry which is preliminary data.</text>
</comment>
<evidence type="ECO:0000313" key="2">
    <source>
        <dbReference type="Proteomes" id="UP000807469"/>
    </source>
</evidence>
<dbReference type="Proteomes" id="UP000807469">
    <property type="component" value="Unassembled WGS sequence"/>
</dbReference>
<gene>
    <name evidence="1" type="ORF">BDN70DRAFT_927373</name>
</gene>
<dbReference type="AlphaFoldDB" id="A0A9P6CYW9"/>
<proteinExistence type="predicted"/>
<protein>
    <submittedName>
        <fullName evidence="1">Uncharacterized protein</fullName>
    </submittedName>
</protein>
<accession>A0A9P6CYW9</accession>
<dbReference type="EMBL" id="MU155134">
    <property type="protein sequence ID" value="KAF9485736.1"/>
    <property type="molecule type" value="Genomic_DNA"/>
</dbReference>
<sequence length="226" mass="25592">MSSTNPTFTHLHTLRINTPSRGENWNDIEYFILGLAPTLETLELRIGTVHSGSFHTILFNKLQRLTTFKVYAELESDLLDPFFLPEDLWAICQFIRCAATLSQLKAIHIGFLFTILTGSASFAQPHQASNSGFISNTAWKDLDAELSWSKPGFVALNYISLQIEKYYHCDKASTDGTRIKDADSNNITVSNILPLTCQRLTLRETDFGVYSIYTADSMPELVEHWF</sequence>
<keyword evidence="2" id="KW-1185">Reference proteome</keyword>
<organism evidence="1 2">
    <name type="scientific">Pholiota conissans</name>
    <dbReference type="NCBI Taxonomy" id="109636"/>
    <lineage>
        <taxon>Eukaryota</taxon>
        <taxon>Fungi</taxon>
        <taxon>Dikarya</taxon>
        <taxon>Basidiomycota</taxon>
        <taxon>Agaricomycotina</taxon>
        <taxon>Agaricomycetes</taxon>
        <taxon>Agaricomycetidae</taxon>
        <taxon>Agaricales</taxon>
        <taxon>Agaricineae</taxon>
        <taxon>Strophariaceae</taxon>
        <taxon>Pholiota</taxon>
    </lineage>
</organism>